<dbReference type="Proteomes" id="UP000315753">
    <property type="component" value="Unassembled WGS sequence"/>
</dbReference>
<protein>
    <recommendedName>
        <fullName evidence="4">Cys-tRNA(Pro)/Cys-tRNA(Cys) deacylase</fullName>
        <ecNumber evidence="4">4.2.-.-</ecNumber>
    </recommendedName>
</protein>
<dbReference type="AlphaFoldDB" id="A0A540V5L4"/>
<evidence type="ECO:0000256" key="1">
    <source>
        <dbReference type="ARBA" id="ARBA00009798"/>
    </source>
</evidence>
<keyword evidence="7" id="KW-1185">Reference proteome</keyword>
<reference evidence="6 7" key="1">
    <citation type="submission" date="2019-06" db="EMBL/GenBank/DDBJ databases">
        <title>Genome sequence of Ureibacillus terrenus.</title>
        <authorList>
            <person name="Maclea K.S."/>
            <person name="Simoes M."/>
        </authorList>
    </citation>
    <scope>NUCLEOTIDE SEQUENCE [LARGE SCALE GENOMIC DNA]</scope>
    <source>
        <strain evidence="6 7">ATCC BAA-384</strain>
    </source>
</reference>
<dbReference type="RefSeq" id="WP_141601236.1">
    <property type="nucleotide sequence ID" value="NZ_JARMSB010000008.1"/>
</dbReference>
<comment type="similarity">
    <text evidence="1 4">Belongs to the prolyl-tRNA editing family. YbaK/EbsC subfamily.</text>
</comment>
<dbReference type="OrthoDB" id="9809296at2"/>
<evidence type="ECO:0000256" key="4">
    <source>
        <dbReference type="PIRNR" id="PIRNR006181"/>
    </source>
</evidence>
<keyword evidence="3 4" id="KW-0456">Lyase</keyword>
<organism evidence="6 7">
    <name type="scientific">Ureibacillus terrenus</name>
    <dbReference type="NCBI Taxonomy" id="118246"/>
    <lineage>
        <taxon>Bacteria</taxon>
        <taxon>Bacillati</taxon>
        <taxon>Bacillota</taxon>
        <taxon>Bacilli</taxon>
        <taxon>Bacillales</taxon>
        <taxon>Caryophanaceae</taxon>
        <taxon>Ureibacillus</taxon>
    </lineage>
</organism>
<proteinExistence type="inferred from homology"/>
<evidence type="ECO:0000313" key="6">
    <source>
        <dbReference type="EMBL" id="TQE92060.1"/>
    </source>
</evidence>
<dbReference type="PANTHER" id="PTHR30411:SF0">
    <property type="entry name" value="CYS-TRNA(PRO)_CYS-TRNA(CYS) DEACYLASE YBAK"/>
    <property type="match status" value="1"/>
</dbReference>
<evidence type="ECO:0000313" key="7">
    <source>
        <dbReference type="Proteomes" id="UP000315753"/>
    </source>
</evidence>
<dbReference type="SUPFAM" id="SSF55826">
    <property type="entry name" value="YbaK/ProRS associated domain"/>
    <property type="match status" value="1"/>
</dbReference>
<dbReference type="GO" id="GO:0006412">
    <property type="term" value="P:translation"/>
    <property type="evidence" value="ECO:0007669"/>
    <property type="project" value="UniProtKB-KW"/>
</dbReference>
<dbReference type="EMBL" id="VIGD01000002">
    <property type="protein sequence ID" value="TQE92060.1"/>
    <property type="molecule type" value="Genomic_DNA"/>
</dbReference>
<feature type="domain" description="YbaK/aminoacyl-tRNA synthetase-associated" evidence="5">
    <location>
        <begin position="37"/>
        <end position="149"/>
    </location>
</feature>
<evidence type="ECO:0000256" key="2">
    <source>
        <dbReference type="ARBA" id="ARBA00022917"/>
    </source>
</evidence>
<name>A0A540V5L4_9BACL</name>
<dbReference type="GO" id="GO:0002161">
    <property type="term" value="F:aminoacyl-tRNA deacylase activity"/>
    <property type="evidence" value="ECO:0007669"/>
    <property type="project" value="InterPro"/>
</dbReference>
<keyword evidence="2 4" id="KW-0648">Protein biosynthesis</keyword>
<dbReference type="Pfam" id="PF04073">
    <property type="entry name" value="tRNA_edit"/>
    <property type="match status" value="1"/>
</dbReference>
<accession>A0A540V5L4</accession>
<dbReference type="InterPro" id="IPR036754">
    <property type="entry name" value="YbaK/aa-tRNA-synt-asso_dom_sf"/>
</dbReference>
<evidence type="ECO:0000259" key="5">
    <source>
        <dbReference type="Pfam" id="PF04073"/>
    </source>
</evidence>
<comment type="caution">
    <text evidence="6">The sequence shown here is derived from an EMBL/GenBank/DDBJ whole genome shotgun (WGS) entry which is preliminary data.</text>
</comment>
<dbReference type="InterPro" id="IPR007214">
    <property type="entry name" value="YbaK/aa-tRNA-synth-assoc-dom"/>
</dbReference>
<dbReference type="GO" id="GO:0016829">
    <property type="term" value="F:lyase activity"/>
    <property type="evidence" value="ECO:0007669"/>
    <property type="project" value="UniProtKB-KW"/>
</dbReference>
<gene>
    <name evidence="6" type="primary">ybaK</name>
    <name evidence="6" type="ORF">FKZ59_02920</name>
</gene>
<dbReference type="CDD" id="cd00002">
    <property type="entry name" value="YbaK_deacylase"/>
    <property type="match status" value="1"/>
</dbReference>
<dbReference type="Gene3D" id="3.90.960.10">
    <property type="entry name" value="YbaK/aminoacyl-tRNA synthetase-associated domain"/>
    <property type="match status" value="1"/>
</dbReference>
<dbReference type="PIRSF" id="PIRSF006181">
    <property type="entry name" value="EbsC_YbaK"/>
    <property type="match status" value="1"/>
</dbReference>
<dbReference type="PANTHER" id="PTHR30411">
    <property type="entry name" value="CYTOPLASMIC PROTEIN"/>
    <property type="match status" value="1"/>
</dbReference>
<dbReference type="EC" id="4.2.-.-" evidence="4"/>
<dbReference type="InterPro" id="IPR004369">
    <property type="entry name" value="Prolyl-tRNA_editing_YbaK/EbsC"/>
</dbReference>
<sequence>MAKKKAAKTNAIRLLEQRNMPFQAIAYETEGAIDGVSVAKKIGHPADHVYKTLVTTAGAGKTYVFVIPVEKELDLKAAARAAGEKKVEMLPLKDLFAATGYVRGGCSPVGMKKQFPTFIDESAKDLDYIIVSGGKIGIQIRLAPADLAEAANAEFAPVAK</sequence>
<evidence type="ECO:0000256" key="3">
    <source>
        <dbReference type="ARBA" id="ARBA00023239"/>
    </source>
</evidence>
<dbReference type="NCBIfam" id="TIGR00011">
    <property type="entry name" value="YbaK_EbsC"/>
    <property type="match status" value="1"/>
</dbReference>